<keyword evidence="11" id="KW-0472">Membrane</keyword>
<dbReference type="InterPro" id="IPR005543">
    <property type="entry name" value="PASTA_dom"/>
</dbReference>
<dbReference type="InterPro" id="IPR000719">
    <property type="entry name" value="Prot_kinase_dom"/>
</dbReference>
<dbReference type="NCBIfam" id="NF033483">
    <property type="entry name" value="PknB_PASTA_kin"/>
    <property type="match status" value="1"/>
</dbReference>
<evidence type="ECO:0000256" key="2">
    <source>
        <dbReference type="ARBA" id="ARBA00022527"/>
    </source>
</evidence>
<dbReference type="PANTHER" id="PTHR43289:SF34">
    <property type="entry name" value="SERINE_THREONINE-PROTEIN KINASE YBDM-RELATED"/>
    <property type="match status" value="1"/>
</dbReference>
<dbReference type="InterPro" id="IPR017441">
    <property type="entry name" value="Protein_kinase_ATP_BS"/>
</dbReference>
<evidence type="ECO:0000256" key="9">
    <source>
        <dbReference type="PROSITE-ProRule" id="PRU10141"/>
    </source>
</evidence>
<keyword evidence="6 9" id="KW-0067">ATP-binding</keyword>
<feature type="domain" description="PASTA" evidence="13">
    <location>
        <begin position="506"/>
        <end position="572"/>
    </location>
</feature>
<dbReference type="Pfam" id="PF00069">
    <property type="entry name" value="Pkinase"/>
    <property type="match status" value="1"/>
</dbReference>
<protein>
    <recommendedName>
        <fullName evidence="1">non-specific serine/threonine protein kinase</fullName>
        <ecNumber evidence="1">2.7.11.1</ecNumber>
    </recommendedName>
</protein>
<dbReference type="Proteomes" id="UP001652432">
    <property type="component" value="Unassembled WGS sequence"/>
</dbReference>
<dbReference type="InterPro" id="IPR008271">
    <property type="entry name" value="Ser/Thr_kinase_AS"/>
</dbReference>
<evidence type="ECO:0000313" key="14">
    <source>
        <dbReference type="EMBL" id="MCU6744115.1"/>
    </source>
</evidence>
<keyword evidence="11" id="KW-1133">Transmembrane helix</keyword>
<comment type="caution">
    <text evidence="14">The sequence shown here is derived from an EMBL/GenBank/DDBJ whole genome shotgun (WGS) entry which is preliminary data.</text>
</comment>
<evidence type="ECO:0000256" key="10">
    <source>
        <dbReference type="SAM" id="MobiDB-lite"/>
    </source>
</evidence>
<evidence type="ECO:0000256" key="1">
    <source>
        <dbReference type="ARBA" id="ARBA00012513"/>
    </source>
</evidence>
<dbReference type="PROSITE" id="PS00107">
    <property type="entry name" value="PROTEIN_KINASE_ATP"/>
    <property type="match status" value="1"/>
</dbReference>
<evidence type="ECO:0000313" key="15">
    <source>
        <dbReference type="Proteomes" id="UP001652432"/>
    </source>
</evidence>
<feature type="transmembrane region" description="Helical" evidence="11">
    <location>
        <begin position="398"/>
        <end position="418"/>
    </location>
</feature>
<evidence type="ECO:0000256" key="3">
    <source>
        <dbReference type="ARBA" id="ARBA00022679"/>
    </source>
</evidence>
<dbReference type="InterPro" id="IPR011009">
    <property type="entry name" value="Kinase-like_dom_sf"/>
</dbReference>
<feature type="domain" description="PASTA" evidence="13">
    <location>
        <begin position="575"/>
        <end position="643"/>
    </location>
</feature>
<dbReference type="Pfam" id="PF03793">
    <property type="entry name" value="PASTA"/>
    <property type="match status" value="3"/>
</dbReference>
<evidence type="ECO:0000256" key="4">
    <source>
        <dbReference type="ARBA" id="ARBA00022741"/>
    </source>
</evidence>
<keyword evidence="2" id="KW-0723">Serine/threonine-protein kinase</keyword>
<feature type="domain" description="PASTA" evidence="13">
    <location>
        <begin position="439"/>
        <end position="505"/>
    </location>
</feature>
<evidence type="ECO:0000259" key="13">
    <source>
        <dbReference type="PROSITE" id="PS51178"/>
    </source>
</evidence>
<dbReference type="SUPFAM" id="SSF56112">
    <property type="entry name" value="Protein kinase-like (PK-like)"/>
    <property type="match status" value="1"/>
</dbReference>
<dbReference type="CDD" id="cd06577">
    <property type="entry name" value="PASTA_pknB"/>
    <property type="match status" value="3"/>
</dbReference>
<gene>
    <name evidence="14" type="primary">pknB</name>
    <name evidence="14" type="ORF">OCV77_06340</name>
</gene>
<evidence type="ECO:0000256" key="11">
    <source>
        <dbReference type="SAM" id="Phobius"/>
    </source>
</evidence>
<dbReference type="Gene3D" id="3.30.200.20">
    <property type="entry name" value="Phosphorylase Kinase, domain 1"/>
    <property type="match status" value="1"/>
</dbReference>
<comment type="catalytic activity">
    <reaction evidence="8">
        <text>L-seryl-[protein] + ATP = O-phospho-L-seryl-[protein] + ADP + H(+)</text>
        <dbReference type="Rhea" id="RHEA:17989"/>
        <dbReference type="Rhea" id="RHEA-COMP:9863"/>
        <dbReference type="Rhea" id="RHEA-COMP:11604"/>
        <dbReference type="ChEBI" id="CHEBI:15378"/>
        <dbReference type="ChEBI" id="CHEBI:29999"/>
        <dbReference type="ChEBI" id="CHEBI:30616"/>
        <dbReference type="ChEBI" id="CHEBI:83421"/>
        <dbReference type="ChEBI" id="CHEBI:456216"/>
        <dbReference type="EC" id="2.7.11.1"/>
    </reaction>
</comment>
<dbReference type="PROSITE" id="PS50011">
    <property type="entry name" value="PROTEIN_KINASE_DOM"/>
    <property type="match status" value="1"/>
</dbReference>
<dbReference type="PROSITE" id="PS51178">
    <property type="entry name" value="PASTA"/>
    <property type="match status" value="3"/>
</dbReference>
<dbReference type="EMBL" id="JAOQKJ010000004">
    <property type="protein sequence ID" value="MCU6744115.1"/>
    <property type="molecule type" value="Genomic_DNA"/>
</dbReference>
<dbReference type="Gene3D" id="3.30.10.20">
    <property type="match status" value="3"/>
</dbReference>
<proteinExistence type="predicted"/>
<evidence type="ECO:0000256" key="7">
    <source>
        <dbReference type="ARBA" id="ARBA00047899"/>
    </source>
</evidence>
<feature type="compositionally biased region" description="Basic and acidic residues" evidence="10">
    <location>
        <begin position="356"/>
        <end position="371"/>
    </location>
</feature>
<dbReference type="SMART" id="SM00220">
    <property type="entry name" value="S_TKc"/>
    <property type="match status" value="1"/>
</dbReference>
<evidence type="ECO:0000259" key="12">
    <source>
        <dbReference type="PROSITE" id="PS50011"/>
    </source>
</evidence>
<keyword evidence="3" id="KW-0808">Transferase</keyword>
<evidence type="ECO:0000256" key="6">
    <source>
        <dbReference type="ARBA" id="ARBA00022840"/>
    </source>
</evidence>
<keyword evidence="5 14" id="KW-0418">Kinase</keyword>
<sequence>MIKIGMMIGDRYEILEKIGTGGMSDVYKAKDHKLNRFIAVKVLKQEFSENANFVSKFRIEAQAAAGLMHPNIVNVYDVGEEDGIYYIVMELVEGITLKKYIEKKARLSVKEAVSIAIQVSMGIEAAHNNHIIHRDIKPQNIMISKEGKVKVTDFGIAKAATSNTITSNVMGSVHYTSPEQARGGYSDERSDIYSLGITIFEMLTGRVPFNGETTVAIAIKHIQEDLPSPRDFVPEIPVSVEQIVFKCCQKSPDRRYQSMGELITDLKRSLMTPDENFVKQVNADEEASTRMISDKDYSQIKKQSGASIEEAMHLRKEEEVRRNVQKKQQPSGQKKKQQPSGKKQVKRKPKPQPQPPKKEREDVYHSRRKYEPDEDYEIDEELEEDDEEEETTSGMERLTTILAIVAAVIIGCIILFLAGRAIGLFHTGGQDSEEEVTEEKKQVEMIDVVGKNIDDVKVALLNINLTPEIQYEENTQYAQGIVIKASANAGEMVDEGTNIVLTVSAGSEGIEVPKVVGLSEAEAVSNLEQKGFQVSKTSAADQYIQKGNVISQSPEGGSKAFSGATVTICISTGIENAKISVPDVMGKSEDEAMSILVEAGLQLGSVTEVTNNNKDYLGLVCYQSYSAGTYVDAGTRVDIHVSAGPAQATYRFTDSITPPTSAEDPNYKSGTTVTVTLMADDGTQLMSTQTSSFPIAQQNITGIKTSTGYILFQYQNTIEGSTITNEDGSVTTTEGSTENKEIRRAVNFVQE</sequence>
<organism evidence="14 15">
    <name type="scientific">Suilimivivens aceti</name>
    <dbReference type="NCBI Taxonomy" id="2981774"/>
    <lineage>
        <taxon>Bacteria</taxon>
        <taxon>Bacillati</taxon>
        <taxon>Bacillota</taxon>
        <taxon>Clostridia</taxon>
        <taxon>Lachnospirales</taxon>
        <taxon>Lachnospiraceae</taxon>
        <taxon>Suilimivivens</taxon>
    </lineage>
</organism>
<dbReference type="RefSeq" id="WP_262574093.1">
    <property type="nucleotide sequence ID" value="NZ_JAOQKJ010000004.1"/>
</dbReference>
<feature type="compositionally biased region" description="Basic residues" evidence="10">
    <location>
        <begin position="333"/>
        <end position="350"/>
    </location>
</feature>
<feature type="binding site" evidence="9">
    <location>
        <position position="41"/>
    </location>
    <ligand>
        <name>ATP</name>
        <dbReference type="ChEBI" id="CHEBI:30616"/>
    </ligand>
</feature>
<feature type="compositionally biased region" description="Acidic residues" evidence="10">
    <location>
        <begin position="372"/>
        <end position="391"/>
    </location>
</feature>
<comment type="catalytic activity">
    <reaction evidence="7">
        <text>L-threonyl-[protein] + ATP = O-phospho-L-threonyl-[protein] + ADP + H(+)</text>
        <dbReference type="Rhea" id="RHEA:46608"/>
        <dbReference type="Rhea" id="RHEA-COMP:11060"/>
        <dbReference type="Rhea" id="RHEA-COMP:11605"/>
        <dbReference type="ChEBI" id="CHEBI:15378"/>
        <dbReference type="ChEBI" id="CHEBI:30013"/>
        <dbReference type="ChEBI" id="CHEBI:30616"/>
        <dbReference type="ChEBI" id="CHEBI:61977"/>
        <dbReference type="ChEBI" id="CHEBI:456216"/>
        <dbReference type="EC" id="2.7.11.1"/>
    </reaction>
</comment>
<reference evidence="14 15" key="1">
    <citation type="journal article" date="2021" name="ISME Commun">
        <title>Automated analysis of genomic sequences facilitates high-throughput and comprehensive description of bacteria.</title>
        <authorList>
            <person name="Hitch T.C.A."/>
        </authorList>
    </citation>
    <scope>NUCLEOTIDE SEQUENCE [LARGE SCALE GENOMIC DNA]</scope>
    <source>
        <strain evidence="14 15">Sanger_18</strain>
    </source>
</reference>
<dbReference type="PROSITE" id="PS00108">
    <property type="entry name" value="PROTEIN_KINASE_ST"/>
    <property type="match status" value="1"/>
</dbReference>
<dbReference type="CDD" id="cd14014">
    <property type="entry name" value="STKc_PknB_like"/>
    <property type="match status" value="1"/>
</dbReference>
<feature type="region of interest" description="Disordered" evidence="10">
    <location>
        <begin position="316"/>
        <end position="394"/>
    </location>
</feature>
<dbReference type="EC" id="2.7.11.1" evidence="1"/>
<keyword evidence="11" id="KW-0812">Transmembrane</keyword>
<dbReference type="GO" id="GO:0016301">
    <property type="term" value="F:kinase activity"/>
    <property type="evidence" value="ECO:0007669"/>
    <property type="project" value="UniProtKB-KW"/>
</dbReference>
<accession>A0ABT2T1G8</accession>
<feature type="domain" description="Protein kinase" evidence="12">
    <location>
        <begin position="12"/>
        <end position="271"/>
    </location>
</feature>
<name>A0ABT2T1G8_9FIRM</name>
<dbReference type="SMART" id="SM00740">
    <property type="entry name" value="PASTA"/>
    <property type="match status" value="3"/>
</dbReference>
<evidence type="ECO:0000256" key="8">
    <source>
        <dbReference type="ARBA" id="ARBA00048679"/>
    </source>
</evidence>
<keyword evidence="4 9" id="KW-0547">Nucleotide-binding</keyword>
<dbReference type="Gene3D" id="1.10.510.10">
    <property type="entry name" value="Transferase(Phosphotransferase) domain 1"/>
    <property type="match status" value="1"/>
</dbReference>
<evidence type="ECO:0000256" key="5">
    <source>
        <dbReference type="ARBA" id="ARBA00022777"/>
    </source>
</evidence>
<dbReference type="PANTHER" id="PTHR43289">
    <property type="entry name" value="MITOGEN-ACTIVATED PROTEIN KINASE KINASE KINASE 20-RELATED"/>
    <property type="match status" value="1"/>
</dbReference>
<keyword evidence="15" id="KW-1185">Reference proteome</keyword>